<name>G0TRY9_TRYVY</name>
<evidence type="ECO:0000256" key="1">
    <source>
        <dbReference type="SAM" id="MobiDB-lite"/>
    </source>
</evidence>
<evidence type="ECO:0000256" key="2">
    <source>
        <dbReference type="SAM" id="Phobius"/>
    </source>
</evidence>
<keyword evidence="2" id="KW-0812">Transmembrane</keyword>
<feature type="transmembrane region" description="Helical" evidence="2">
    <location>
        <begin position="483"/>
        <end position="502"/>
    </location>
</feature>
<organism evidence="3">
    <name type="scientific">Trypanosoma vivax (strain Y486)</name>
    <dbReference type="NCBI Taxonomy" id="1055687"/>
    <lineage>
        <taxon>Eukaryota</taxon>
        <taxon>Discoba</taxon>
        <taxon>Euglenozoa</taxon>
        <taxon>Kinetoplastea</taxon>
        <taxon>Metakinetoplastina</taxon>
        <taxon>Trypanosomatida</taxon>
        <taxon>Trypanosomatidae</taxon>
        <taxon>Trypanosoma</taxon>
        <taxon>Duttonella</taxon>
    </lineage>
</organism>
<feature type="region of interest" description="Disordered" evidence="1">
    <location>
        <begin position="1"/>
        <end position="61"/>
    </location>
</feature>
<feature type="transmembrane region" description="Helical" evidence="2">
    <location>
        <begin position="514"/>
        <end position="532"/>
    </location>
</feature>
<feature type="transmembrane region" description="Helical" evidence="2">
    <location>
        <begin position="594"/>
        <end position="619"/>
    </location>
</feature>
<dbReference type="EMBL" id="HE573018">
    <property type="protein sequence ID" value="CCC46713.1"/>
    <property type="molecule type" value="Genomic_DNA"/>
</dbReference>
<evidence type="ECO:0008006" key="4">
    <source>
        <dbReference type="Google" id="ProtNLM"/>
    </source>
</evidence>
<feature type="transmembrane region" description="Helical" evidence="2">
    <location>
        <begin position="552"/>
        <end position="573"/>
    </location>
</feature>
<feature type="transmembrane region" description="Helical" evidence="2">
    <location>
        <begin position="436"/>
        <end position="457"/>
    </location>
</feature>
<feature type="transmembrane region" description="Helical" evidence="2">
    <location>
        <begin position="625"/>
        <end position="644"/>
    </location>
</feature>
<keyword evidence="2" id="KW-1133">Transmembrane helix</keyword>
<dbReference type="VEuPathDB" id="TriTrypDB:TvY486_0201260"/>
<feature type="compositionally biased region" description="Polar residues" evidence="1">
    <location>
        <begin position="28"/>
        <end position="39"/>
    </location>
</feature>
<feature type="transmembrane region" description="Helical" evidence="2">
    <location>
        <begin position="651"/>
        <end position="671"/>
    </location>
</feature>
<feature type="compositionally biased region" description="Acidic residues" evidence="1">
    <location>
        <begin position="1"/>
        <end position="11"/>
    </location>
</feature>
<dbReference type="AlphaFoldDB" id="G0TRY9"/>
<sequence>MQGGVEGDDDGASPQSRAAASEDVADQTGATCVETASSPSPTPGVRTYSTPPPPPQGAGVATEAYVHQRWSSLRAACFATPTVGSSTDSHSFASDLNLTFPPRVSSRRRCYMSRASKAAYVFTMNAQEESHQSPPLESIKTRRGSAAGSMGKAVYGDELNASPPSSFAPAASTTVSTLTSKWEGNDNLALAAAGEGVQAANSIQEAEPLDLALTRSQFAAFRFSETQHALPKSILSTSFAGRDVSRACGTQIQAHSTTDVDGISESLPIFNDSSRRAITSGTDFAVIQASDSVHATEGERRRTKCPISYRVIKVRSSNKDAENNNDNDDDDSTTVHSDDCYFSDGCSYLPLRMWAFAKRCLCPSYSGERREESEREREGRARVFFNSVNMQRPVDQSAFHHCLETGSVCARKLLKLWRFINVFTGDLPRTSCIFCLLNYLAFVLAVIASMVLFVATYNGRLSSVASVPLCEDVGVLTVVPTEVTLSLASIILNSLFASRFALRAVRFENTGSLLCHLFVVLVQASCAIYYILSANQETATYRVQVWSKSMFGISTLLLLSSCFMYDLVSRTFGWRIFMKGITFSNILRRHKLHMYVQSCAQLDLVSTTNITIVGPFLALGEGEKWVSLISSLLSIVLAYALTPLCKKQAQWFLAVFAVATAASAGFNSYLIGCAFSKYILSSAHLGNAKSWILLETLEHYQEERGTNHIDQVALPNHCINGRAWGMNSSGGSVSGYRTIYTMLSANMWETHYYRESTHMHPSLLPGACKAAGGTVPCCQGRILNRPLDGLRCFDVGFLLFLMCFVVIVRIVVVKLWLLTGVKDGGRSVAPCPVRAGQGTVEACGSDEGGV</sequence>
<dbReference type="OMA" id="CENARSF"/>
<keyword evidence="2" id="KW-0472">Membrane</keyword>
<gene>
    <name evidence="3" type="ORF">TVY486_0201260</name>
</gene>
<reference evidence="3" key="1">
    <citation type="journal article" date="2012" name="Proc. Natl. Acad. Sci. U.S.A.">
        <title>Antigenic diversity is generated by distinct evolutionary mechanisms in African trypanosome species.</title>
        <authorList>
            <person name="Jackson A.P."/>
            <person name="Berry A."/>
            <person name="Aslett M."/>
            <person name="Allison H.C."/>
            <person name="Burton P."/>
            <person name="Vavrova-Anderson J."/>
            <person name="Brown R."/>
            <person name="Browne H."/>
            <person name="Corton N."/>
            <person name="Hauser H."/>
            <person name="Gamble J."/>
            <person name="Gilderthorp R."/>
            <person name="Marcello L."/>
            <person name="McQuillan J."/>
            <person name="Otto T.D."/>
            <person name="Quail M.A."/>
            <person name="Sanders M.J."/>
            <person name="van Tonder A."/>
            <person name="Ginger M.L."/>
            <person name="Field M.C."/>
            <person name="Barry J.D."/>
            <person name="Hertz-Fowler C."/>
            <person name="Berriman M."/>
        </authorList>
    </citation>
    <scope>NUCLEOTIDE SEQUENCE</scope>
    <source>
        <strain evidence="3">Y486</strain>
    </source>
</reference>
<proteinExistence type="predicted"/>
<evidence type="ECO:0000313" key="3">
    <source>
        <dbReference type="EMBL" id="CCC46713.1"/>
    </source>
</evidence>
<accession>G0TRY9</accession>
<protein>
    <recommendedName>
        <fullName evidence="4">Transmembrane protein</fullName>
    </recommendedName>
</protein>
<feature type="transmembrane region" description="Helical" evidence="2">
    <location>
        <begin position="795"/>
        <end position="817"/>
    </location>
</feature>